<proteinExistence type="predicted"/>
<reference evidence="2" key="1">
    <citation type="submission" date="2015-04" db="UniProtKB">
        <authorList>
            <consortium name="EnsemblPlants"/>
        </authorList>
    </citation>
    <scope>IDENTIFICATION</scope>
    <source>
        <strain evidence="2">SL10</strain>
    </source>
</reference>
<dbReference type="HOGENOM" id="CLU_2376447_0_0_1"/>
<sequence>MKTDRIYQMSPSHSSFTGTTTTAKSRWVSPSSVAGLLIATTSGVPLVVSPRRAGYHGRGNETSRAGDIVALLVAEATGVHPNRRSEQPIQAVEKL</sequence>
<evidence type="ECO:0000313" key="3">
    <source>
        <dbReference type="Proteomes" id="UP000006591"/>
    </source>
</evidence>
<reference evidence="2" key="2">
    <citation type="submission" date="2018-04" db="EMBL/GenBank/DDBJ databases">
        <title>OnivRS2 (Oryza nivara Reference Sequence Version 2).</title>
        <authorList>
            <person name="Zhang J."/>
            <person name="Kudrna D."/>
            <person name="Lee S."/>
            <person name="Talag J."/>
            <person name="Rajasekar S."/>
            <person name="Welchert J."/>
            <person name="Hsing Y.-I."/>
            <person name="Wing R.A."/>
        </authorList>
    </citation>
    <scope>NUCLEOTIDE SEQUENCE [LARGE SCALE GENOMIC DNA]</scope>
    <source>
        <strain evidence="2">SL10</strain>
    </source>
</reference>
<keyword evidence="3" id="KW-1185">Reference proteome</keyword>
<organism evidence="2">
    <name type="scientific">Oryza nivara</name>
    <name type="common">Indian wild rice</name>
    <name type="synonym">Oryza sativa f. spontanea</name>
    <dbReference type="NCBI Taxonomy" id="4536"/>
    <lineage>
        <taxon>Eukaryota</taxon>
        <taxon>Viridiplantae</taxon>
        <taxon>Streptophyta</taxon>
        <taxon>Embryophyta</taxon>
        <taxon>Tracheophyta</taxon>
        <taxon>Spermatophyta</taxon>
        <taxon>Magnoliopsida</taxon>
        <taxon>Liliopsida</taxon>
        <taxon>Poales</taxon>
        <taxon>Poaceae</taxon>
        <taxon>BOP clade</taxon>
        <taxon>Oryzoideae</taxon>
        <taxon>Oryzeae</taxon>
        <taxon>Oryzinae</taxon>
        <taxon>Oryza</taxon>
    </lineage>
</organism>
<feature type="compositionally biased region" description="Polar residues" evidence="1">
    <location>
        <begin position="9"/>
        <end position="24"/>
    </location>
</feature>
<dbReference type="Gramene" id="ONIVA04G02970.1">
    <property type="protein sequence ID" value="ONIVA04G02970.1"/>
    <property type="gene ID" value="ONIVA04G02970"/>
</dbReference>
<accession>A0A0E0GXZ1</accession>
<dbReference type="AlphaFoldDB" id="A0A0E0GXZ1"/>
<evidence type="ECO:0000256" key="1">
    <source>
        <dbReference type="SAM" id="MobiDB-lite"/>
    </source>
</evidence>
<name>A0A0E0GXZ1_ORYNI</name>
<evidence type="ECO:0000313" key="2">
    <source>
        <dbReference type="EnsemblPlants" id="ONIVA04G02970.1"/>
    </source>
</evidence>
<protein>
    <submittedName>
        <fullName evidence="2">Uncharacterized protein</fullName>
    </submittedName>
</protein>
<dbReference type="Proteomes" id="UP000006591">
    <property type="component" value="Chromosome 4"/>
</dbReference>
<feature type="region of interest" description="Disordered" evidence="1">
    <location>
        <begin position="1"/>
        <end position="24"/>
    </location>
</feature>
<dbReference type="EnsemblPlants" id="ONIVA04G02970.1">
    <property type="protein sequence ID" value="ONIVA04G02970.1"/>
    <property type="gene ID" value="ONIVA04G02970"/>
</dbReference>